<accession>A0A6A6UBZ5</accession>
<keyword evidence="2" id="KW-0489">Methyltransferase</keyword>
<dbReference type="Gene3D" id="3.40.50.150">
    <property type="entry name" value="Vaccinia Virus protein VP39"/>
    <property type="match status" value="1"/>
</dbReference>
<dbReference type="GO" id="GO:0008757">
    <property type="term" value="F:S-adenosylmethionine-dependent methyltransferase activity"/>
    <property type="evidence" value="ECO:0007669"/>
    <property type="project" value="InterPro"/>
</dbReference>
<dbReference type="Pfam" id="PF08241">
    <property type="entry name" value="Methyltransf_11"/>
    <property type="match status" value="1"/>
</dbReference>
<dbReference type="SUPFAM" id="SSF53335">
    <property type="entry name" value="S-adenosyl-L-methionine-dependent methyltransferases"/>
    <property type="match status" value="1"/>
</dbReference>
<protein>
    <submittedName>
        <fullName evidence="2">Methyltransferase type 11</fullName>
    </submittedName>
</protein>
<keyword evidence="2" id="KW-0808">Transferase</keyword>
<proteinExistence type="predicted"/>
<organism evidence="2 3">
    <name type="scientific">Microthyrium microscopicum</name>
    <dbReference type="NCBI Taxonomy" id="703497"/>
    <lineage>
        <taxon>Eukaryota</taxon>
        <taxon>Fungi</taxon>
        <taxon>Dikarya</taxon>
        <taxon>Ascomycota</taxon>
        <taxon>Pezizomycotina</taxon>
        <taxon>Dothideomycetes</taxon>
        <taxon>Dothideomycetes incertae sedis</taxon>
        <taxon>Microthyriales</taxon>
        <taxon>Microthyriaceae</taxon>
        <taxon>Microthyrium</taxon>
    </lineage>
</organism>
<sequence length="222" mass="24313">MDPSTIAAKQCLETSDNLTTRIAIHSYSTNPQSWFSWLSERLTMEGHVFEALEIGSAEVRQCDAAQLPFLDHHFDMVIANSMLYHVDDLHAVLAEFARVLRRGGKLIVSLSGRDANPELSALSINVGRPALALKQARIFAENAGDLLGRYFVDVKSERFPGDVSVPTAEPVLAYLNSMDTEEMSAKQTSIARGFIEGVIGATGNFKNGKHTVLFTATGKRQS</sequence>
<dbReference type="InterPro" id="IPR029063">
    <property type="entry name" value="SAM-dependent_MTases_sf"/>
</dbReference>
<dbReference type="AlphaFoldDB" id="A0A6A6UBZ5"/>
<dbReference type="GO" id="GO:0032259">
    <property type="term" value="P:methylation"/>
    <property type="evidence" value="ECO:0007669"/>
    <property type="project" value="UniProtKB-KW"/>
</dbReference>
<dbReference type="CDD" id="cd02440">
    <property type="entry name" value="AdoMet_MTases"/>
    <property type="match status" value="1"/>
</dbReference>
<evidence type="ECO:0000259" key="1">
    <source>
        <dbReference type="Pfam" id="PF08241"/>
    </source>
</evidence>
<dbReference type="EMBL" id="MU004234">
    <property type="protein sequence ID" value="KAF2669775.1"/>
    <property type="molecule type" value="Genomic_DNA"/>
</dbReference>
<keyword evidence="3" id="KW-1185">Reference proteome</keyword>
<feature type="domain" description="Methyltransferase type 11" evidence="1">
    <location>
        <begin position="57"/>
        <end position="108"/>
    </location>
</feature>
<dbReference type="InterPro" id="IPR013216">
    <property type="entry name" value="Methyltransf_11"/>
</dbReference>
<gene>
    <name evidence="2" type="ORF">BT63DRAFT_438974</name>
</gene>
<reference evidence="2" key="1">
    <citation type="journal article" date="2020" name="Stud. Mycol.">
        <title>101 Dothideomycetes genomes: a test case for predicting lifestyles and emergence of pathogens.</title>
        <authorList>
            <person name="Haridas S."/>
            <person name="Albert R."/>
            <person name="Binder M."/>
            <person name="Bloem J."/>
            <person name="Labutti K."/>
            <person name="Salamov A."/>
            <person name="Andreopoulos B."/>
            <person name="Baker S."/>
            <person name="Barry K."/>
            <person name="Bills G."/>
            <person name="Bluhm B."/>
            <person name="Cannon C."/>
            <person name="Castanera R."/>
            <person name="Culley D."/>
            <person name="Daum C."/>
            <person name="Ezra D."/>
            <person name="Gonzalez J."/>
            <person name="Henrissat B."/>
            <person name="Kuo A."/>
            <person name="Liang C."/>
            <person name="Lipzen A."/>
            <person name="Lutzoni F."/>
            <person name="Magnuson J."/>
            <person name="Mondo S."/>
            <person name="Nolan M."/>
            <person name="Ohm R."/>
            <person name="Pangilinan J."/>
            <person name="Park H.-J."/>
            <person name="Ramirez L."/>
            <person name="Alfaro M."/>
            <person name="Sun H."/>
            <person name="Tritt A."/>
            <person name="Yoshinaga Y."/>
            <person name="Zwiers L.-H."/>
            <person name="Turgeon B."/>
            <person name="Goodwin S."/>
            <person name="Spatafora J."/>
            <person name="Crous P."/>
            <person name="Grigoriev I."/>
        </authorList>
    </citation>
    <scope>NUCLEOTIDE SEQUENCE</scope>
    <source>
        <strain evidence="2">CBS 115976</strain>
    </source>
</reference>
<name>A0A6A6UBZ5_9PEZI</name>
<dbReference type="OrthoDB" id="540004at2759"/>
<dbReference type="Proteomes" id="UP000799302">
    <property type="component" value="Unassembled WGS sequence"/>
</dbReference>
<evidence type="ECO:0000313" key="3">
    <source>
        <dbReference type="Proteomes" id="UP000799302"/>
    </source>
</evidence>
<evidence type="ECO:0000313" key="2">
    <source>
        <dbReference type="EMBL" id="KAF2669775.1"/>
    </source>
</evidence>